<accession>A0A843YU53</accession>
<name>A0A843YU53_9BURK</name>
<dbReference type="EMBL" id="WINI01000023">
    <property type="protein sequence ID" value="MQR02780.1"/>
    <property type="molecule type" value="Genomic_DNA"/>
</dbReference>
<dbReference type="OrthoDB" id="6025757at2"/>
<dbReference type="Pfam" id="PF11445">
    <property type="entry name" value="DUF2894"/>
    <property type="match status" value="1"/>
</dbReference>
<organism evidence="2 3">
    <name type="scientific">Glaciimonas soli</name>
    <dbReference type="NCBI Taxonomy" id="2590999"/>
    <lineage>
        <taxon>Bacteria</taxon>
        <taxon>Pseudomonadati</taxon>
        <taxon>Pseudomonadota</taxon>
        <taxon>Betaproteobacteria</taxon>
        <taxon>Burkholderiales</taxon>
        <taxon>Oxalobacteraceae</taxon>
        <taxon>Glaciimonas</taxon>
    </lineage>
</organism>
<sequence length="276" mass="31448">MTLRARKTGGWKWRPYRKPPTKKLRPMNEADRREITEVPLDSSPDFNTLIASLRTAGADQFDPVRLHYIEALAKRAIAHRGNVKRMLDAKLAQALAAFKERFDLAQGDAKETVAGSMQQYPHAADDLQRLFSTSNFKELRRFITTLQTREQCATLSALVRQLEQHSPENSDARLEGNVGARSELKTIRNFRNTWSKLSVDKQMAQALEQAPKNAGPINSHMLVLRSLALMRDISPDYLNRFMSYADTLLCLDQCEKEKLDKPKKRQIARAGKNKAQ</sequence>
<dbReference type="Proteomes" id="UP000451565">
    <property type="component" value="Unassembled WGS sequence"/>
</dbReference>
<evidence type="ECO:0000313" key="3">
    <source>
        <dbReference type="Proteomes" id="UP000451565"/>
    </source>
</evidence>
<evidence type="ECO:0000256" key="1">
    <source>
        <dbReference type="SAM" id="MobiDB-lite"/>
    </source>
</evidence>
<dbReference type="AlphaFoldDB" id="A0A843YU53"/>
<feature type="region of interest" description="Disordered" evidence="1">
    <location>
        <begin position="1"/>
        <end position="25"/>
    </location>
</feature>
<reference evidence="2 3" key="1">
    <citation type="submission" date="2019-10" db="EMBL/GenBank/DDBJ databases">
        <title>Glaciimonas soli sp. nov., a psychrophilic bacterium isolated from the forest soil of a high elevation mountain in Taiwan.</title>
        <authorList>
            <person name="Wang L.-T."/>
            <person name="Shieh W.Y."/>
        </authorList>
    </citation>
    <scope>NUCLEOTIDE SEQUENCE [LARGE SCALE GENOMIC DNA]</scope>
    <source>
        <strain evidence="2 3">GS1</strain>
    </source>
</reference>
<comment type="caution">
    <text evidence="2">The sequence shown here is derived from an EMBL/GenBank/DDBJ whole genome shotgun (WGS) entry which is preliminary data.</text>
</comment>
<protein>
    <submittedName>
        <fullName evidence="2">DUF2894 domain-containing protein</fullName>
    </submittedName>
</protein>
<evidence type="ECO:0000313" key="2">
    <source>
        <dbReference type="EMBL" id="MQR02780.1"/>
    </source>
</evidence>
<keyword evidence="3" id="KW-1185">Reference proteome</keyword>
<gene>
    <name evidence="2" type="ORF">GEV47_19095</name>
</gene>
<proteinExistence type="predicted"/>
<dbReference type="InterPro" id="IPR021549">
    <property type="entry name" value="DUF2894"/>
</dbReference>